<dbReference type="Proteomes" id="UP000276133">
    <property type="component" value="Unassembled WGS sequence"/>
</dbReference>
<gene>
    <name evidence="1" type="ORF">BpHYR1_014848</name>
</gene>
<name>A0A3M7S0W1_BRAPC</name>
<protein>
    <submittedName>
        <fullName evidence="1">Uncharacterized protein</fullName>
    </submittedName>
</protein>
<evidence type="ECO:0000313" key="1">
    <source>
        <dbReference type="EMBL" id="RNA29265.1"/>
    </source>
</evidence>
<accession>A0A3M7S0W1</accession>
<keyword evidence="2" id="KW-1185">Reference proteome</keyword>
<evidence type="ECO:0000313" key="2">
    <source>
        <dbReference type="Proteomes" id="UP000276133"/>
    </source>
</evidence>
<proteinExistence type="predicted"/>
<comment type="caution">
    <text evidence="1">The sequence shown here is derived from an EMBL/GenBank/DDBJ whole genome shotgun (WGS) entry which is preliminary data.</text>
</comment>
<dbReference type="EMBL" id="REGN01002256">
    <property type="protein sequence ID" value="RNA29265.1"/>
    <property type="molecule type" value="Genomic_DNA"/>
</dbReference>
<sequence length="65" mass="7977">MIINQKFGLLYRYENEVPIFFFNHPKLKQYNIVKAKWTNNIYVTMSFHRDILNCTINHLFCNCIY</sequence>
<dbReference type="AlphaFoldDB" id="A0A3M7S0W1"/>
<organism evidence="1 2">
    <name type="scientific">Brachionus plicatilis</name>
    <name type="common">Marine rotifer</name>
    <name type="synonym">Brachionus muelleri</name>
    <dbReference type="NCBI Taxonomy" id="10195"/>
    <lineage>
        <taxon>Eukaryota</taxon>
        <taxon>Metazoa</taxon>
        <taxon>Spiralia</taxon>
        <taxon>Gnathifera</taxon>
        <taxon>Rotifera</taxon>
        <taxon>Eurotatoria</taxon>
        <taxon>Monogononta</taxon>
        <taxon>Pseudotrocha</taxon>
        <taxon>Ploima</taxon>
        <taxon>Brachionidae</taxon>
        <taxon>Brachionus</taxon>
    </lineage>
</organism>
<reference evidence="1 2" key="1">
    <citation type="journal article" date="2018" name="Sci. Rep.">
        <title>Genomic signatures of local adaptation to the degree of environmental predictability in rotifers.</title>
        <authorList>
            <person name="Franch-Gras L."/>
            <person name="Hahn C."/>
            <person name="Garcia-Roger E.M."/>
            <person name="Carmona M.J."/>
            <person name="Serra M."/>
            <person name="Gomez A."/>
        </authorList>
    </citation>
    <scope>NUCLEOTIDE SEQUENCE [LARGE SCALE GENOMIC DNA]</scope>
    <source>
        <strain evidence="1">HYR1</strain>
    </source>
</reference>